<dbReference type="Proteomes" id="UP001607303">
    <property type="component" value="Unassembled WGS sequence"/>
</dbReference>
<accession>A0ABD2C0H5</accession>
<evidence type="ECO:0000313" key="1">
    <source>
        <dbReference type="EMBL" id="KAL2738542.1"/>
    </source>
</evidence>
<name>A0ABD2C0H5_VESMC</name>
<keyword evidence="2" id="KW-1185">Reference proteome</keyword>
<comment type="caution">
    <text evidence="1">The sequence shown here is derived from an EMBL/GenBank/DDBJ whole genome shotgun (WGS) entry which is preliminary data.</text>
</comment>
<reference evidence="1 2" key="1">
    <citation type="journal article" date="2024" name="Ann. Entomol. Soc. Am.">
        <title>Genomic analyses of the southern and eastern yellowjacket wasps (Hymenoptera: Vespidae) reveal evolutionary signatures of social life.</title>
        <authorList>
            <person name="Catto M.A."/>
            <person name="Caine P.B."/>
            <person name="Orr S.E."/>
            <person name="Hunt B.G."/>
            <person name="Goodisman M.A.D."/>
        </authorList>
    </citation>
    <scope>NUCLEOTIDE SEQUENCE [LARGE SCALE GENOMIC DNA]</scope>
    <source>
        <strain evidence="1">232</strain>
        <tissue evidence="1">Head and thorax</tissue>
    </source>
</reference>
<gene>
    <name evidence="1" type="ORF">V1477_011901</name>
</gene>
<dbReference type="EMBL" id="JAYRBN010000063">
    <property type="protein sequence ID" value="KAL2738542.1"/>
    <property type="molecule type" value="Genomic_DNA"/>
</dbReference>
<sequence length="167" mass="19337">MAAYTTEISRFTSDQAGDLLSTNRYLAILEILRTRINSSYEVTSRSTNLGSEFLPNKKRLRRKIVKINSVTIASVANGNAELKYLSRLSSVDFKKHGDQSSVFSDVKRRAQRHQFGTTFEHKRGLYNLKNERKVERRVQCYYFVDATHAPTSLLHVRQRTIFQSMEK</sequence>
<evidence type="ECO:0000313" key="2">
    <source>
        <dbReference type="Proteomes" id="UP001607303"/>
    </source>
</evidence>
<proteinExistence type="predicted"/>
<organism evidence="1 2">
    <name type="scientific">Vespula maculifrons</name>
    <name type="common">Eastern yellow jacket</name>
    <name type="synonym">Wasp</name>
    <dbReference type="NCBI Taxonomy" id="7453"/>
    <lineage>
        <taxon>Eukaryota</taxon>
        <taxon>Metazoa</taxon>
        <taxon>Ecdysozoa</taxon>
        <taxon>Arthropoda</taxon>
        <taxon>Hexapoda</taxon>
        <taxon>Insecta</taxon>
        <taxon>Pterygota</taxon>
        <taxon>Neoptera</taxon>
        <taxon>Endopterygota</taxon>
        <taxon>Hymenoptera</taxon>
        <taxon>Apocrita</taxon>
        <taxon>Aculeata</taxon>
        <taxon>Vespoidea</taxon>
        <taxon>Vespidae</taxon>
        <taxon>Vespinae</taxon>
        <taxon>Vespula</taxon>
    </lineage>
</organism>
<protein>
    <submittedName>
        <fullName evidence="1">Uncharacterized protein</fullName>
    </submittedName>
</protein>
<dbReference type="AlphaFoldDB" id="A0ABD2C0H5"/>